<dbReference type="AlphaFoldDB" id="A0A0N0ITX2"/>
<gene>
    <name evidence="1" type="ORF">AOB46_21655</name>
</gene>
<evidence type="ECO:0000313" key="1">
    <source>
        <dbReference type="EMBL" id="KPE49123.1"/>
    </source>
</evidence>
<proteinExistence type="predicted"/>
<organism evidence="1 2">
    <name type="scientific">Chryseobacterium indologenes</name>
    <name type="common">Flavobacterium indologenes</name>
    <dbReference type="NCBI Taxonomy" id="253"/>
    <lineage>
        <taxon>Bacteria</taxon>
        <taxon>Pseudomonadati</taxon>
        <taxon>Bacteroidota</taxon>
        <taxon>Flavobacteriia</taxon>
        <taxon>Flavobacteriales</taxon>
        <taxon>Weeksellaceae</taxon>
        <taxon>Chryseobacterium group</taxon>
        <taxon>Chryseobacterium</taxon>
    </lineage>
</organism>
<dbReference type="Proteomes" id="UP000037953">
    <property type="component" value="Unassembled WGS sequence"/>
</dbReference>
<dbReference type="PATRIC" id="fig|253.9.peg.2748"/>
<name>A0A0N0ITX2_CHRID</name>
<reference evidence="1 2" key="1">
    <citation type="journal article" date="2015" name="Genom Data">
        <title>Draft genome sequence of a multidrug-resistant Chryseobacterium indologenes isolate from Malaysia.</title>
        <authorList>
            <person name="Yu C.Y."/>
            <person name="Ang G.Y."/>
            <person name="Cheng H.J."/>
            <person name="Cheong Y.M."/>
            <person name="Yin W.F."/>
            <person name="Chan K.G."/>
        </authorList>
    </citation>
    <scope>NUCLEOTIDE SEQUENCE [LARGE SCALE GENOMIC DNA]</scope>
    <source>
        <strain evidence="1 2">CI_885</strain>
    </source>
</reference>
<sequence length="320" mass="36620">MKMNFSRMLAGLMIFCCTLIYTQEKTENIDGVYKAKGAAFVINKNKTFLIMAYGTLIKGTWNIEKDLLYLKPQNPDAKFYVYARKNPSIKAGMHISFMGDGIGNGIVVGEFPNKMQPLFNENANCFDYPNVHLFKEKPATLALLEEQNDENERGADIPKLMYNFPTGDYNDFIVQHMQDSLYHNDFVFKIAKNGLSDPEDDSGKILKKSTVKEAFPNEEGLKFIEGAFNRAFAADYKLVNNAYNTHDDMDREINPENYKYDKVKNVYVNPAVPARQLDYNSKDYHYDDVLMKFDRITGTSQPQTSVKKLPNPVFTANCDR</sequence>
<evidence type="ECO:0000313" key="2">
    <source>
        <dbReference type="Proteomes" id="UP000037953"/>
    </source>
</evidence>
<protein>
    <submittedName>
        <fullName evidence="1">Uncharacterized protein</fullName>
    </submittedName>
</protein>
<reference evidence="2" key="2">
    <citation type="submission" date="2015-09" db="EMBL/GenBank/DDBJ databases">
        <title>Draft genome sequence of a multidrug-resistant Chryseobacterium indologenes isolate from Malaysia.</title>
        <authorList>
            <person name="Yu C.Y."/>
            <person name="Ang G.Y."/>
            <person name="Chan K.-G."/>
        </authorList>
    </citation>
    <scope>NUCLEOTIDE SEQUENCE [LARGE SCALE GENOMIC DNA]</scope>
    <source>
        <strain evidence="2">CI_885</strain>
    </source>
</reference>
<accession>A0A0N0ITX2</accession>
<dbReference type="EMBL" id="LJOD01000024">
    <property type="protein sequence ID" value="KPE49123.1"/>
    <property type="molecule type" value="Genomic_DNA"/>
</dbReference>
<comment type="caution">
    <text evidence="1">The sequence shown here is derived from an EMBL/GenBank/DDBJ whole genome shotgun (WGS) entry which is preliminary data.</text>
</comment>